<gene>
    <name evidence="1" type="ORF">K437DRAFT_103604</name>
</gene>
<dbReference type="RefSeq" id="XP_013243746.1">
    <property type="nucleotide sequence ID" value="XM_013388292.1"/>
</dbReference>
<protein>
    <submittedName>
        <fullName evidence="1">Uncharacterized protein</fullName>
    </submittedName>
</protein>
<dbReference type="Proteomes" id="UP000027361">
    <property type="component" value="Unassembled WGS sequence"/>
</dbReference>
<proteinExistence type="predicted"/>
<dbReference type="HOGENOM" id="CLU_2544202_0_0_1"/>
<accession>A0A066W8A9</accession>
<dbReference type="InParanoid" id="A0A066W8A9"/>
<reference evidence="1 2" key="1">
    <citation type="submission" date="2014-05" db="EMBL/GenBank/DDBJ databases">
        <title>Draft genome sequence of a rare smut relative, Tilletiaria anomala UBC 951.</title>
        <authorList>
            <consortium name="DOE Joint Genome Institute"/>
            <person name="Toome M."/>
            <person name="Kuo A."/>
            <person name="Henrissat B."/>
            <person name="Lipzen A."/>
            <person name="Tritt A."/>
            <person name="Yoshinaga Y."/>
            <person name="Zane M."/>
            <person name="Barry K."/>
            <person name="Grigoriev I.V."/>
            <person name="Spatafora J.W."/>
            <person name="Aimea M.C."/>
        </authorList>
    </citation>
    <scope>NUCLEOTIDE SEQUENCE [LARGE SCALE GENOMIC DNA]</scope>
    <source>
        <strain evidence="1 2">UBC 951</strain>
    </source>
</reference>
<sequence>MGFFSTSCDISSPIAASPSLSFQIGSPPSTLTSSTTPYNILKVTSKLSSSYPVAIDGQIERVIETLNAYLRCYVEYLLNDRAS</sequence>
<organism evidence="1 2">
    <name type="scientific">Tilletiaria anomala (strain ATCC 24038 / CBS 436.72 / UBC 951)</name>
    <dbReference type="NCBI Taxonomy" id="1037660"/>
    <lineage>
        <taxon>Eukaryota</taxon>
        <taxon>Fungi</taxon>
        <taxon>Dikarya</taxon>
        <taxon>Basidiomycota</taxon>
        <taxon>Ustilaginomycotina</taxon>
        <taxon>Exobasidiomycetes</taxon>
        <taxon>Georgefischeriales</taxon>
        <taxon>Tilletiariaceae</taxon>
        <taxon>Tilletiaria</taxon>
    </lineage>
</organism>
<evidence type="ECO:0000313" key="2">
    <source>
        <dbReference type="Proteomes" id="UP000027361"/>
    </source>
</evidence>
<name>A0A066W8A9_TILAU</name>
<comment type="caution">
    <text evidence="1">The sequence shown here is derived from an EMBL/GenBank/DDBJ whole genome shotgun (WGS) entry which is preliminary data.</text>
</comment>
<keyword evidence="2" id="KW-1185">Reference proteome</keyword>
<evidence type="ECO:0000313" key="1">
    <source>
        <dbReference type="EMBL" id="KDN47010.1"/>
    </source>
</evidence>
<dbReference type="EMBL" id="JMSN01000032">
    <property type="protein sequence ID" value="KDN47010.1"/>
    <property type="molecule type" value="Genomic_DNA"/>
</dbReference>
<dbReference type="GeneID" id="25261232"/>
<dbReference type="OrthoDB" id="3253957at2759"/>
<dbReference type="AlphaFoldDB" id="A0A066W8A9"/>